<dbReference type="EMBL" id="JACHLN010000001">
    <property type="protein sequence ID" value="MBB4838289.1"/>
    <property type="molecule type" value="Genomic_DNA"/>
</dbReference>
<dbReference type="Gene3D" id="3.30.1490.190">
    <property type="match status" value="1"/>
</dbReference>
<sequence length="145" mass="15114">MSATGGGATAGGRMAGRKRGAGFLHERVLRLLELRYPRPLTGLELVEMLLDTGEVVPPSQVYRALKRLIDAGEACKVLVAGGYVPAGPVPAMLFWCRGCGAVHAVACPELFARLEAGATAAGMRDVRSVVEVPGLCGRCAGRNPA</sequence>
<dbReference type="SUPFAM" id="SSF46785">
    <property type="entry name" value="Winged helix' DNA-binding domain"/>
    <property type="match status" value="1"/>
</dbReference>
<dbReference type="RefSeq" id="WP_184164184.1">
    <property type="nucleotide sequence ID" value="NZ_JACHLN010000001.1"/>
</dbReference>
<dbReference type="Proteomes" id="UP000575241">
    <property type="component" value="Unassembled WGS sequence"/>
</dbReference>
<dbReference type="InterPro" id="IPR043135">
    <property type="entry name" value="Fur_C"/>
</dbReference>
<gene>
    <name evidence="1" type="ORF">HNP52_001340</name>
</gene>
<evidence type="ECO:0000313" key="2">
    <source>
        <dbReference type="Proteomes" id="UP000575241"/>
    </source>
</evidence>
<comment type="caution">
    <text evidence="1">The sequence shown here is derived from an EMBL/GenBank/DDBJ whole genome shotgun (WGS) entry which is preliminary data.</text>
</comment>
<organism evidence="1 2">
    <name type="scientific">Sphingomonas kyeonggiensis</name>
    <dbReference type="NCBI Taxonomy" id="1268553"/>
    <lineage>
        <taxon>Bacteria</taxon>
        <taxon>Pseudomonadati</taxon>
        <taxon>Pseudomonadota</taxon>
        <taxon>Alphaproteobacteria</taxon>
        <taxon>Sphingomonadales</taxon>
        <taxon>Sphingomonadaceae</taxon>
        <taxon>Sphingomonas</taxon>
    </lineage>
</organism>
<protein>
    <submittedName>
        <fullName evidence="1">Fe2+ or Zn2+ uptake regulation protein</fullName>
    </submittedName>
</protein>
<dbReference type="InterPro" id="IPR036390">
    <property type="entry name" value="WH_DNA-bd_sf"/>
</dbReference>
<proteinExistence type="predicted"/>
<reference evidence="1 2" key="1">
    <citation type="submission" date="2020-08" db="EMBL/GenBank/DDBJ databases">
        <title>Functional genomics of gut bacteria from endangered species of beetles.</title>
        <authorList>
            <person name="Carlos-Shanley C."/>
        </authorList>
    </citation>
    <scope>NUCLEOTIDE SEQUENCE [LARGE SCALE GENOMIC DNA]</scope>
    <source>
        <strain evidence="1 2">S00224</strain>
    </source>
</reference>
<name>A0A7W7JZL0_9SPHN</name>
<dbReference type="AlphaFoldDB" id="A0A7W7JZL0"/>
<accession>A0A7W7JZL0</accession>
<keyword evidence="2" id="KW-1185">Reference proteome</keyword>
<evidence type="ECO:0000313" key="1">
    <source>
        <dbReference type="EMBL" id="MBB4838289.1"/>
    </source>
</evidence>